<proteinExistence type="inferred from homology"/>
<keyword evidence="6" id="KW-0804">Transcription</keyword>
<dbReference type="GO" id="GO:0045892">
    <property type="term" value="P:negative regulation of DNA-templated transcription"/>
    <property type="evidence" value="ECO:0007669"/>
    <property type="project" value="UniProtKB-UniRule"/>
</dbReference>
<evidence type="ECO:0000256" key="2">
    <source>
        <dbReference type="ARBA" id="ARBA00022491"/>
    </source>
</evidence>
<keyword evidence="14" id="KW-1185">Reference proteome</keyword>
<dbReference type="Pfam" id="PF14031">
    <property type="entry name" value="D-ser_dehydrat"/>
    <property type="match status" value="1"/>
</dbReference>
<keyword evidence="4" id="KW-0805">Transcription regulation</keyword>
<dbReference type="AlphaFoldDB" id="A0A5E4RN11"/>
<evidence type="ECO:0000313" key="13">
    <source>
        <dbReference type="EMBL" id="VVD64746.1"/>
    </source>
</evidence>
<dbReference type="InterPro" id="IPR042208">
    <property type="entry name" value="D-ser_dehydrat-like_sf"/>
</dbReference>
<keyword evidence="2" id="KW-0678">Repressor</keyword>
<evidence type="ECO:0000256" key="1">
    <source>
        <dbReference type="ARBA" id="ARBA00005323"/>
    </source>
</evidence>
<keyword evidence="5" id="KW-0238">DNA-binding</keyword>
<dbReference type="InterPro" id="IPR011663">
    <property type="entry name" value="UTRA"/>
</dbReference>
<sequence>MANLDVARAQMGAGASGITVSTLKEATSFFEAGVTDILYAMGMVERKLPAALALRRRGCDLKIVTDSATSARAMVAFGAQFGETFEVRIEIDTDGHRSGIRPDAPALLEVACVIHDGGAKVGGVTEVRAGVYVFFDLVIHNVGVCTTDDLALSELTTVIGHQPDNGWAIVDAGWMAMSRDRSPAAPARLVTTLAAAAARGSVFSRLRPTIGLSFRLSTRTPVSGGLLKVSRQSAQPTVEALNEQGPAPRYLQLKQFICRQIDSGAWPPHHRVPSENELVDLCGVSRMTVNRALRELTAEGRLVRMQGVGTFVAEPKSHSPLLAVNNIADEISGLGHRHRAEVKLLREELAGPERALAMGLHEREKLFHSVIVHYQDNVPVQIEDRFVNPALAANYLEQDFTRLTPNAYLQRISPLTSGEHVVEAVTATPEEAHMLQIARTEPCLLIRRRTWTGKRVVSVARLLHPGSRHRLEGRFGDTA</sequence>
<evidence type="ECO:0000256" key="8">
    <source>
        <dbReference type="ARBA" id="ARBA00058362"/>
    </source>
</evidence>
<dbReference type="InterPro" id="IPR010248">
    <property type="entry name" value="His_ut_repres"/>
</dbReference>
<dbReference type="PANTHER" id="PTHR44846">
    <property type="entry name" value="MANNOSYL-D-GLYCERATE TRANSPORT/METABOLISM SYSTEM REPRESSOR MNGR-RELATED"/>
    <property type="match status" value="1"/>
</dbReference>
<protein>
    <recommendedName>
        <fullName evidence="10 11">Histidine utilization repressor</fullName>
    </recommendedName>
</protein>
<dbReference type="Gene3D" id="3.40.1410.10">
    <property type="entry name" value="Chorismate lyase-like"/>
    <property type="match status" value="1"/>
</dbReference>
<dbReference type="NCBIfam" id="TIGR02018">
    <property type="entry name" value="his_ut_repres"/>
    <property type="match status" value="1"/>
</dbReference>
<dbReference type="InterPro" id="IPR036388">
    <property type="entry name" value="WH-like_DNA-bd_sf"/>
</dbReference>
<evidence type="ECO:0000259" key="12">
    <source>
        <dbReference type="PROSITE" id="PS50949"/>
    </source>
</evidence>
<dbReference type="GO" id="GO:0003700">
    <property type="term" value="F:DNA-binding transcription factor activity"/>
    <property type="evidence" value="ECO:0007669"/>
    <property type="project" value="UniProtKB-UniRule"/>
</dbReference>
<dbReference type="FunFam" id="3.40.1410.10:FF:000004">
    <property type="entry name" value="Histidine utilization repressor"/>
    <property type="match status" value="1"/>
</dbReference>
<dbReference type="SUPFAM" id="SSF46785">
    <property type="entry name" value="Winged helix' DNA-binding domain"/>
    <property type="match status" value="1"/>
</dbReference>
<dbReference type="GO" id="GO:0016829">
    <property type="term" value="F:lyase activity"/>
    <property type="evidence" value="ECO:0007669"/>
    <property type="project" value="UniProtKB-KW"/>
</dbReference>
<dbReference type="Gene3D" id="1.10.10.10">
    <property type="entry name" value="Winged helix-like DNA-binding domain superfamily/Winged helix DNA-binding domain"/>
    <property type="match status" value="1"/>
</dbReference>
<evidence type="ECO:0000256" key="7">
    <source>
        <dbReference type="ARBA" id="ARBA00023239"/>
    </source>
</evidence>
<dbReference type="InterPro" id="IPR000524">
    <property type="entry name" value="Tscrpt_reg_HTH_GntR"/>
</dbReference>
<dbReference type="Pfam" id="PF00392">
    <property type="entry name" value="GntR"/>
    <property type="match status" value="1"/>
</dbReference>
<dbReference type="InterPro" id="IPR029066">
    <property type="entry name" value="PLP-binding_barrel"/>
</dbReference>
<organism evidence="13 14">
    <name type="scientific">Pandoraea morbifera</name>
    <dbReference type="NCBI Taxonomy" id="2508300"/>
    <lineage>
        <taxon>Bacteria</taxon>
        <taxon>Pseudomonadati</taxon>
        <taxon>Pseudomonadota</taxon>
        <taxon>Betaproteobacteria</taxon>
        <taxon>Burkholderiales</taxon>
        <taxon>Burkholderiaceae</taxon>
        <taxon>Pandoraea</taxon>
    </lineage>
</organism>
<evidence type="ECO:0000256" key="3">
    <source>
        <dbReference type="ARBA" id="ARBA00022808"/>
    </source>
</evidence>
<accession>A0A5E4RN11</accession>
<dbReference type="EMBL" id="CABPSD010000001">
    <property type="protein sequence ID" value="VVD64746.1"/>
    <property type="molecule type" value="Genomic_DNA"/>
</dbReference>
<dbReference type="Pfam" id="PF07702">
    <property type="entry name" value="UTRA"/>
    <property type="match status" value="1"/>
</dbReference>
<evidence type="ECO:0000256" key="11">
    <source>
        <dbReference type="NCBIfam" id="TIGR02018"/>
    </source>
</evidence>
<dbReference type="InterPro" id="IPR026956">
    <property type="entry name" value="D-ser_dehydrat-like_dom"/>
</dbReference>
<dbReference type="InterPro" id="IPR050679">
    <property type="entry name" value="Bact_HTH_transcr_reg"/>
</dbReference>
<dbReference type="CDD" id="cd07377">
    <property type="entry name" value="WHTH_GntR"/>
    <property type="match status" value="1"/>
</dbReference>
<name>A0A5E4RN11_9BURK</name>
<dbReference type="SMART" id="SM00866">
    <property type="entry name" value="UTRA"/>
    <property type="match status" value="1"/>
</dbReference>
<evidence type="ECO:0000256" key="10">
    <source>
        <dbReference type="ARBA" id="ARBA00071620"/>
    </source>
</evidence>
<evidence type="ECO:0000256" key="4">
    <source>
        <dbReference type="ARBA" id="ARBA00023015"/>
    </source>
</evidence>
<keyword evidence="3" id="KW-0369">Histidine metabolism</keyword>
<dbReference type="PANTHER" id="PTHR44846:SF16">
    <property type="entry name" value="TRANSCRIPTIONAL REGULATOR PHNF-RELATED"/>
    <property type="match status" value="1"/>
</dbReference>
<evidence type="ECO:0000256" key="5">
    <source>
        <dbReference type="ARBA" id="ARBA00023125"/>
    </source>
</evidence>
<dbReference type="SUPFAM" id="SSF64288">
    <property type="entry name" value="Chorismate lyase-like"/>
    <property type="match status" value="1"/>
</dbReference>
<dbReference type="FunFam" id="1.10.10.10:FF:000079">
    <property type="entry name" value="GntR family transcriptional regulator"/>
    <property type="match status" value="1"/>
</dbReference>
<dbReference type="GO" id="GO:0003677">
    <property type="term" value="F:DNA binding"/>
    <property type="evidence" value="ECO:0007669"/>
    <property type="project" value="UniProtKB-UniRule"/>
</dbReference>
<evidence type="ECO:0000313" key="14">
    <source>
        <dbReference type="Proteomes" id="UP000368474"/>
    </source>
</evidence>
<dbReference type="InterPro" id="IPR028978">
    <property type="entry name" value="Chorismate_lyase_/UTRA_dom_sf"/>
</dbReference>
<dbReference type="SMART" id="SM00345">
    <property type="entry name" value="HTH_GNTR"/>
    <property type="match status" value="1"/>
</dbReference>
<comment type="pathway">
    <text evidence="9">Amino-acid degradation; L-histidine degradation into L-glutamate [regulation].</text>
</comment>
<comment type="function">
    <text evidence="8">Repressor which binds to the hutP region in the histidine utilization (hut) operon. It blocks the expression of all the hut genes in the absence of inducer.</text>
</comment>
<dbReference type="InterPro" id="IPR036390">
    <property type="entry name" value="WH_DNA-bd_sf"/>
</dbReference>
<dbReference type="SUPFAM" id="SSF51419">
    <property type="entry name" value="PLP-binding barrel"/>
    <property type="match status" value="1"/>
</dbReference>
<dbReference type="Gene3D" id="3.20.20.10">
    <property type="entry name" value="Alanine racemase"/>
    <property type="match status" value="1"/>
</dbReference>
<dbReference type="PRINTS" id="PR00035">
    <property type="entry name" value="HTHGNTR"/>
</dbReference>
<feature type="domain" description="HTH gntR-type" evidence="12">
    <location>
        <begin position="247"/>
        <end position="315"/>
    </location>
</feature>
<evidence type="ECO:0000256" key="6">
    <source>
        <dbReference type="ARBA" id="ARBA00023163"/>
    </source>
</evidence>
<comment type="similarity">
    <text evidence="1">Belongs to the DSD1 family.</text>
</comment>
<dbReference type="Pfam" id="PF01168">
    <property type="entry name" value="Ala_racemase_N"/>
    <property type="match status" value="1"/>
</dbReference>
<gene>
    <name evidence="13" type="primary">yvoA_2</name>
    <name evidence="13" type="ORF">PMO31116_00288</name>
</gene>
<evidence type="ECO:0000256" key="9">
    <source>
        <dbReference type="ARBA" id="ARBA00060686"/>
    </source>
</evidence>
<keyword evidence="7" id="KW-0456">Lyase</keyword>
<dbReference type="PROSITE" id="PS50949">
    <property type="entry name" value="HTH_GNTR"/>
    <property type="match status" value="1"/>
</dbReference>
<dbReference type="InterPro" id="IPR001608">
    <property type="entry name" value="Ala_racemase_N"/>
</dbReference>
<dbReference type="Gene3D" id="2.40.37.20">
    <property type="entry name" value="D-serine dehydratase-like domain"/>
    <property type="match status" value="1"/>
</dbReference>
<dbReference type="Proteomes" id="UP000368474">
    <property type="component" value="Unassembled WGS sequence"/>
</dbReference>
<dbReference type="GO" id="GO:0006547">
    <property type="term" value="P:L-histidine metabolic process"/>
    <property type="evidence" value="ECO:0007669"/>
    <property type="project" value="UniProtKB-UniRule"/>
</dbReference>
<reference evidence="13 14" key="1">
    <citation type="submission" date="2019-08" db="EMBL/GenBank/DDBJ databases">
        <authorList>
            <person name="Peeters C."/>
        </authorList>
    </citation>
    <scope>NUCLEOTIDE SEQUENCE [LARGE SCALE GENOMIC DNA]</scope>
    <source>
        <strain evidence="13 14">LMG 31116</strain>
    </source>
</reference>